<keyword evidence="3" id="KW-1185">Reference proteome</keyword>
<feature type="domain" description="Heterokaryon incompatibility" evidence="1">
    <location>
        <begin position="96"/>
        <end position="244"/>
    </location>
</feature>
<gene>
    <name evidence="2" type="ORF">LTR25_009481</name>
</gene>
<dbReference type="PANTHER" id="PTHR24148">
    <property type="entry name" value="ANKYRIN REPEAT DOMAIN-CONTAINING PROTEIN 39 HOMOLOG-RELATED"/>
    <property type="match status" value="1"/>
</dbReference>
<evidence type="ECO:0000313" key="3">
    <source>
        <dbReference type="Proteomes" id="UP001345827"/>
    </source>
</evidence>
<name>A0AAV9PVU0_9PEZI</name>
<reference evidence="2 3" key="1">
    <citation type="submission" date="2023-06" db="EMBL/GenBank/DDBJ databases">
        <title>Black Yeasts Isolated from many extreme environments.</title>
        <authorList>
            <person name="Coleine C."/>
            <person name="Stajich J.E."/>
            <person name="Selbmann L."/>
        </authorList>
    </citation>
    <scope>NUCLEOTIDE SEQUENCE [LARGE SCALE GENOMIC DNA]</scope>
    <source>
        <strain evidence="2 3">CCFEE 5887</strain>
    </source>
</reference>
<dbReference type="EMBL" id="JAXLQG010000021">
    <property type="protein sequence ID" value="KAK5529702.1"/>
    <property type="molecule type" value="Genomic_DNA"/>
</dbReference>
<dbReference type="InterPro" id="IPR010730">
    <property type="entry name" value="HET"/>
</dbReference>
<dbReference type="PANTHER" id="PTHR24148:SF64">
    <property type="entry name" value="HETEROKARYON INCOMPATIBILITY DOMAIN-CONTAINING PROTEIN"/>
    <property type="match status" value="1"/>
</dbReference>
<accession>A0AAV9PVU0</accession>
<organism evidence="2 3">
    <name type="scientific">Vermiconidia calcicola</name>
    <dbReference type="NCBI Taxonomy" id="1690605"/>
    <lineage>
        <taxon>Eukaryota</taxon>
        <taxon>Fungi</taxon>
        <taxon>Dikarya</taxon>
        <taxon>Ascomycota</taxon>
        <taxon>Pezizomycotina</taxon>
        <taxon>Dothideomycetes</taxon>
        <taxon>Dothideomycetidae</taxon>
        <taxon>Mycosphaerellales</taxon>
        <taxon>Extremaceae</taxon>
        <taxon>Vermiconidia</taxon>
    </lineage>
</organism>
<dbReference type="InterPro" id="IPR052895">
    <property type="entry name" value="HetReg/Transcr_Mod"/>
</dbReference>
<dbReference type="Proteomes" id="UP001345827">
    <property type="component" value="Unassembled WGS sequence"/>
</dbReference>
<dbReference type="Pfam" id="PF06985">
    <property type="entry name" value="HET"/>
    <property type="match status" value="1"/>
</dbReference>
<dbReference type="AlphaFoldDB" id="A0AAV9PVU0"/>
<protein>
    <recommendedName>
        <fullName evidence="1">Heterokaryon incompatibility domain-containing protein</fullName>
    </recommendedName>
</protein>
<sequence>MSASENVHPKGIGTVQATTVAVDTDTTAASCTRTYTPAREPYIYKPLEASKTAPDNTRLQHQENEQIRIFVLSAGSDQEPLRGTLVTSHVSSAPSYEAISYVWGDPTMSAEVICDERALKVTESAGTVLRRFRLPNQQRRLWIDGISINQGDLTERGHQVKLMKVVYSNAEEVLVWLGDGGQMSAIAVKILEGLASQFEPAEPPIELADLERIFSSVTDLPQAITAVENLLQCSWAQRLWVVQELALASSVRFFYGSCMFSKMTIIAGVVELQKLYQMRSENISLTALMAPWDNILDLASTRWTWLWIIVPGAEPLIRHRMGYLLCRTSSQLCSEILDRLFAILGLVDPLFVMTLSVDYDSHPTTVLRAFTLAEIQCSKTLDILADRNPLSWLSREPTESRGASWLFDWLNCVPHILPLRTSNEAYFKGLVEQAPRLQVSECGTAISLEGRVVDNISNLSLSPKAPAAHKPSLAELEAIIVSILLMVLDCDGDGVEHAMRISGSYEHFLRILYASPYIYQNAQPTVASTEDRDALHQCQAALLNILYKEEWSINEEYR</sequence>
<proteinExistence type="predicted"/>
<evidence type="ECO:0000313" key="2">
    <source>
        <dbReference type="EMBL" id="KAK5529702.1"/>
    </source>
</evidence>
<comment type="caution">
    <text evidence="2">The sequence shown here is derived from an EMBL/GenBank/DDBJ whole genome shotgun (WGS) entry which is preliminary data.</text>
</comment>
<evidence type="ECO:0000259" key="1">
    <source>
        <dbReference type="Pfam" id="PF06985"/>
    </source>
</evidence>